<dbReference type="InterPro" id="IPR010982">
    <property type="entry name" value="Lambda_DNA-bd_dom_sf"/>
</dbReference>
<dbReference type="AlphaFoldDB" id="A0A4R6UCC4"/>
<dbReference type="GO" id="GO:0003677">
    <property type="term" value="F:DNA binding"/>
    <property type="evidence" value="ECO:0007669"/>
    <property type="project" value="InterPro"/>
</dbReference>
<organism evidence="2 3">
    <name type="scientific">Aureibacillus halotolerans</name>
    <dbReference type="NCBI Taxonomy" id="1508390"/>
    <lineage>
        <taxon>Bacteria</taxon>
        <taxon>Bacillati</taxon>
        <taxon>Bacillota</taxon>
        <taxon>Bacilli</taxon>
        <taxon>Bacillales</taxon>
        <taxon>Bacillaceae</taxon>
        <taxon>Aureibacillus</taxon>
    </lineage>
</organism>
<dbReference type="InterPro" id="IPR001387">
    <property type="entry name" value="Cro/C1-type_HTH"/>
</dbReference>
<proteinExistence type="predicted"/>
<evidence type="ECO:0000313" key="3">
    <source>
        <dbReference type="Proteomes" id="UP000295632"/>
    </source>
</evidence>
<dbReference type="SMART" id="SM00530">
    <property type="entry name" value="HTH_XRE"/>
    <property type="match status" value="1"/>
</dbReference>
<reference evidence="2 3" key="1">
    <citation type="submission" date="2019-03" db="EMBL/GenBank/DDBJ databases">
        <title>Genomic Encyclopedia of Type Strains, Phase IV (KMG-IV): sequencing the most valuable type-strain genomes for metagenomic binning, comparative biology and taxonomic classification.</title>
        <authorList>
            <person name="Goeker M."/>
        </authorList>
    </citation>
    <scope>NUCLEOTIDE SEQUENCE [LARGE SCALE GENOMIC DNA]</scope>
    <source>
        <strain evidence="2 3">DSM 28697</strain>
    </source>
</reference>
<accession>A0A4R6UCC4</accession>
<comment type="caution">
    <text evidence="2">The sequence shown here is derived from an EMBL/GenBank/DDBJ whole genome shotgun (WGS) entry which is preliminary data.</text>
</comment>
<dbReference type="SUPFAM" id="SSF47413">
    <property type="entry name" value="lambda repressor-like DNA-binding domains"/>
    <property type="match status" value="1"/>
</dbReference>
<dbReference type="EMBL" id="SNYJ01000001">
    <property type="protein sequence ID" value="TDQ42753.1"/>
    <property type="molecule type" value="Genomic_DNA"/>
</dbReference>
<dbReference type="CDD" id="cd00093">
    <property type="entry name" value="HTH_XRE"/>
    <property type="match status" value="1"/>
</dbReference>
<dbReference type="PROSITE" id="PS50943">
    <property type="entry name" value="HTH_CROC1"/>
    <property type="match status" value="1"/>
</dbReference>
<dbReference type="Proteomes" id="UP000295632">
    <property type="component" value="Unassembled WGS sequence"/>
</dbReference>
<dbReference type="Gene3D" id="1.10.260.40">
    <property type="entry name" value="lambda repressor-like DNA-binding domains"/>
    <property type="match status" value="1"/>
</dbReference>
<evidence type="ECO:0000259" key="1">
    <source>
        <dbReference type="PROSITE" id="PS50943"/>
    </source>
</evidence>
<keyword evidence="3" id="KW-1185">Reference proteome</keyword>
<sequence>MVIFEKLFVFDNRNCLLIAHSTEIKDKEGSPFAITKHGVQSIYINQAIYFGGGTRMRRRLAHERYKRGWTQRSVAERLAISEVYVRKLEKGAANPGRETMVRFEKLYGVSVYELFDDVFLREL</sequence>
<evidence type="ECO:0000313" key="2">
    <source>
        <dbReference type="EMBL" id="TDQ42753.1"/>
    </source>
</evidence>
<feature type="domain" description="HTH cro/C1-type" evidence="1">
    <location>
        <begin position="60"/>
        <end position="114"/>
    </location>
</feature>
<dbReference type="Pfam" id="PF01381">
    <property type="entry name" value="HTH_3"/>
    <property type="match status" value="1"/>
</dbReference>
<gene>
    <name evidence="2" type="ORF">EV213_101182</name>
</gene>
<name>A0A4R6UCC4_9BACI</name>
<protein>
    <submittedName>
        <fullName evidence="2">Helix-turn-helix protein</fullName>
    </submittedName>
</protein>